<evidence type="ECO:0000256" key="5">
    <source>
        <dbReference type="ARBA" id="ARBA00023180"/>
    </source>
</evidence>
<dbReference type="InterPro" id="IPR032861">
    <property type="entry name" value="TAXi_N"/>
</dbReference>
<evidence type="ECO:0000313" key="8">
    <source>
        <dbReference type="Proteomes" id="UP000030748"/>
    </source>
</evidence>
<comment type="similarity">
    <text evidence="1">Belongs to the peptidase A1 family.</text>
</comment>
<dbReference type="EMBL" id="KI630171">
    <property type="protein sequence ID" value="EYU46727.1"/>
    <property type="molecule type" value="Genomic_DNA"/>
</dbReference>
<evidence type="ECO:0000256" key="1">
    <source>
        <dbReference type="ARBA" id="ARBA00007447"/>
    </source>
</evidence>
<organism evidence="7 8">
    <name type="scientific">Erythranthe guttata</name>
    <name type="common">Yellow monkey flower</name>
    <name type="synonym">Mimulus guttatus</name>
    <dbReference type="NCBI Taxonomy" id="4155"/>
    <lineage>
        <taxon>Eukaryota</taxon>
        <taxon>Viridiplantae</taxon>
        <taxon>Streptophyta</taxon>
        <taxon>Embryophyta</taxon>
        <taxon>Tracheophyta</taxon>
        <taxon>Spermatophyta</taxon>
        <taxon>Magnoliopsida</taxon>
        <taxon>eudicotyledons</taxon>
        <taxon>Gunneridae</taxon>
        <taxon>Pentapetalae</taxon>
        <taxon>asterids</taxon>
        <taxon>lamiids</taxon>
        <taxon>Lamiales</taxon>
        <taxon>Phrymaceae</taxon>
        <taxon>Erythranthe</taxon>
    </lineage>
</organism>
<reference evidence="7 8" key="1">
    <citation type="journal article" date="2013" name="Proc. Natl. Acad. Sci. U.S.A.">
        <title>Fine-scale variation in meiotic recombination in Mimulus inferred from population shotgun sequencing.</title>
        <authorList>
            <person name="Hellsten U."/>
            <person name="Wright K.M."/>
            <person name="Jenkins J."/>
            <person name="Shu S."/>
            <person name="Yuan Y."/>
            <person name="Wessler S.R."/>
            <person name="Schmutz J."/>
            <person name="Willis J.H."/>
            <person name="Rokhsar D.S."/>
        </authorList>
    </citation>
    <scope>NUCLEOTIDE SEQUENCE [LARGE SCALE GENOMIC DNA]</scope>
    <source>
        <strain evidence="8">cv. DUN x IM62</strain>
    </source>
</reference>
<dbReference type="Gene3D" id="2.40.70.10">
    <property type="entry name" value="Acid Proteases"/>
    <property type="match status" value="2"/>
</dbReference>
<evidence type="ECO:0000259" key="6">
    <source>
        <dbReference type="PROSITE" id="PS51767"/>
    </source>
</evidence>
<protein>
    <recommendedName>
        <fullName evidence="6">Peptidase A1 domain-containing protein</fullName>
    </recommendedName>
</protein>
<dbReference type="AlphaFoldDB" id="A0A022S1T2"/>
<dbReference type="Pfam" id="PF14543">
    <property type="entry name" value="TAXi_N"/>
    <property type="match status" value="1"/>
</dbReference>
<keyword evidence="5" id="KW-0325">Glycoprotein</keyword>
<dbReference type="GO" id="GO:0004190">
    <property type="term" value="F:aspartic-type endopeptidase activity"/>
    <property type="evidence" value="ECO:0007669"/>
    <property type="project" value="UniProtKB-KW"/>
</dbReference>
<gene>
    <name evidence="7" type="ORF">MIMGU_mgv1a025355mg</name>
</gene>
<dbReference type="InterPro" id="IPR034161">
    <property type="entry name" value="Pepsin-like_plant"/>
</dbReference>
<dbReference type="PANTHER" id="PTHR47967:SF123">
    <property type="entry name" value="ASPARTIC PROTEINASE NEPENTHESIN-1-LIKE"/>
    <property type="match status" value="1"/>
</dbReference>
<dbReference type="InterPro" id="IPR051708">
    <property type="entry name" value="Plant_Aspart_Prot_A1"/>
</dbReference>
<dbReference type="CDD" id="cd05476">
    <property type="entry name" value="pepsin_A_like_plant"/>
    <property type="match status" value="1"/>
</dbReference>
<keyword evidence="4" id="KW-0378">Hydrolase</keyword>
<dbReference type="Pfam" id="PF14541">
    <property type="entry name" value="TAXi_C"/>
    <property type="match status" value="1"/>
</dbReference>
<evidence type="ECO:0000256" key="3">
    <source>
        <dbReference type="ARBA" id="ARBA00022750"/>
    </source>
</evidence>
<dbReference type="Proteomes" id="UP000030748">
    <property type="component" value="Unassembled WGS sequence"/>
</dbReference>
<name>A0A022S1T2_ERYGU</name>
<proteinExistence type="inferred from homology"/>
<keyword evidence="3" id="KW-0064">Aspartyl protease</keyword>
<evidence type="ECO:0000313" key="7">
    <source>
        <dbReference type="EMBL" id="EYU46727.1"/>
    </source>
</evidence>
<dbReference type="PANTHER" id="PTHR47967">
    <property type="entry name" value="OS07G0603500 PROTEIN-RELATED"/>
    <property type="match status" value="1"/>
</dbReference>
<keyword evidence="8" id="KW-1185">Reference proteome</keyword>
<dbReference type="InterPro" id="IPR021109">
    <property type="entry name" value="Peptidase_aspartic_dom_sf"/>
</dbReference>
<accession>A0A022S1T2</accession>
<dbReference type="GO" id="GO:0006508">
    <property type="term" value="P:proteolysis"/>
    <property type="evidence" value="ECO:0007669"/>
    <property type="project" value="UniProtKB-KW"/>
</dbReference>
<keyword evidence="2" id="KW-0645">Protease</keyword>
<feature type="domain" description="Peptidase A1" evidence="6">
    <location>
        <begin position="46"/>
        <end position="397"/>
    </location>
</feature>
<dbReference type="InterPro" id="IPR033121">
    <property type="entry name" value="PEPTIDASE_A1"/>
</dbReference>
<dbReference type="PROSITE" id="PS51767">
    <property type="entry name" value="PEPTIDASE_A1"/>
    <property type="match status" value="1"/>
</dbReference>
<evidence type="ECO:0000256" key="4">
    <source>
        <dbReference type="ARBA" id="ARBA00022801"/>
    </source>
</evidence>
<dbReference type="SUPFAM" id="SSF50630">
    <property type="entry name" value="Acid proteases"/>
    <property type="match status" value="1"/>
</dbReference>
<dbReference type="InterPro" id="IPR032799">
    <property type="entry name" value="TAXi_C"/>
</dbReference>
<dbReference type="STRING" id="4155.A0A022S1T2"/>
<evidence type="ECO:0000256" key="2">
    <source>
        <dbReference type="ARBA" id="ARBA00022670"/>
    </source>
</evidence>
<sequence length="405" mass="46135">MAKVLKLLSLYSLANLILVITNALLANSNGFTLQLIHPHSPKSPFFQIKIGIGTFKSKPPYKEYYLEMDTGSSLVWIQCEGCTKCFKQTPSPFPKQNSSSFHPLLVNNVPKQYEYEYADGASTHGIIAKETFYFKSNNGKSEKIENLRFGCGLLNVIQYDNCRNNKVAGILGLGTEDLSFAKQLSPRIKGRFSYCLPLLSTKTPHTYLRFGDDITYPKNYKSTPLHTRNGSSTYYLELQGISINRNRLKINPKVFDFKNNNGTLGGCIIDSGTPYSRIIAPAFDVLIFELEKYFMKFKDLKKMSGDLGLELCYQRMNNPEGFNKLPSVTFHFRGSQSGFVMKAEAVFEVVERFRPLRFREYFCLAMVRSDTMSIVGSHQQTNQRIIHDVKNKRLVFYPEDCSKNS</sequence>